<accession>A0A086TIA0</accession>
<reference evidence="3" key="1">
    <citation type="journal article" date="2014" name="Genome Announc.">
        <title>Genome sequence and annotation of Acremonium chrysogenum, producer of the beta-lactam antibiotic cephalosporin C.</title>
        <authorList>
            <person name="Terfehr D."/>
            <person name="Dahlmann T.A."/>
            <person name="Specht T."/>
            <person name="Zadra I."/>
            <person name="Kuernsteiner H."/>
            <person name="Kueck U."/>
        </authorList>
    </citation>
    <scope>NUCLEOTIDE SEQUENCE [LARGE SCALE GENOMIC DNA]</scope>
    <source>
        <strain evidence="3">ATCC 11550 / CBS 779.69 / DSM 880 / IAM 14645 / JCM 23072 / IMI 49137</strain>
    </source>
</reference>
<dbReference type="AlphaFoldDB" id="A0A086TIA0"/>
<dbReference type="Pfam" id="PF14831">
    <property type="entry name" value="DUF4484"/>
    <property type="match status" value="1"/>
</dbReference>
<dbReference type="EMBL" id="JPKY01000001">
    <property type="protein sequence ID" value="KFH49082.1"/>
    <property type="molecule type" value="Genomic_DNA"/>
</dbReference>
<dbReference type="InterPro" id="IPR028115">
    <property type="entry name" value="DUF4484"/>
</dbReference>
<feature type="domain" description="DUF4484" evidence="1">
    <location>
        <begin position="16"/>
        <end position="55"/>
    </location>
</feature>
<comment type="caution">
    <text evidence="2">The sequence shown here is derived from an EMBL/GenBank/DDBJ whole genome shotgun (WGS) entry which is preliminary data.</text>
</comment>
<gene>
    <name evidence="2" type="ORF">ACRE_000190</name>
</gene>
<dbReference type="Proteomes" id="UP000029964">
    <property type="component" value="Unassembled WGS sequence"/>
</dbReference>
<evidence type="ECO:0000313" key="2">
    <source>
        <dbReference type="EMBL" id="KFH49082.1"/>
    </source>
</evidence>
<organism evidence="2 3">
    <name type="scientific">Hapsidospora chrysogenum (strain ATCC 11550 / CBS 779.69 / DSM 880 / IAM 14645 / JCM 23072 / IMI 49137)</name>
    <name type="common">Acremonium chrysogenum</name>
    <dbReference type="NCBI Taxonomy" id="857340"/>
    <lineage>
        <taxon>Eukaryota</taxon>
        <taxon>Fungi</taxon>
        <taxon>Dikarya</taxon>
        <taxon>Ascomycota</taxon>
        <taxon>Pezizomycotina</taxon>
        <taxon>Sordariomycetes</taxon>
        <taxon>Hypocreomycetidae</taxon>
        <taxon>Hypocreales</taxon>
        <taxon>Bionectriaceae</taxon>
        <taxon>Hapsidospora</taxon>
    </lineage>
</organism>
<keyword evidence="3" id="KW-1185">Reference proteome</keyword>
<dbReference type="HOGENOM" id="CLU_2811758_0_0_1"/>
<dbReference type="OrthoDB" id="2152680at2759"/>
<evidence type="ECO:0000313" key="3">
    <source>
        <dbReference type="Proteomes" id="UP000029964"/>
    </source>
</evidence>
<proteinExistence type="predicted"/>
<evidence type="ECO:0000259" key="1">
    <source>
        <dbReference type="Pfam" id="PF14831"/>
    </source>
</evidence>
<sequence length="67" mass="7592">MVSTPISWRRVEDDNPLSWTGLAYNGYMWWASAGEQLRSEEQEESAQDATLLADTLIDFGNLSGRVR</sequence>
<name>A0A086TIA0_HAPC1</name>
<protein>
    <recommendedName>
        <fullName evidence="1">DUF4484 domain-containing protein</fullName>
    </recommendedName>
</protein>